<keyword evidence="2" id="KW-1185">Reference proteome</keyword>
<dbReference type="EMBL" id="SAUW01000009">
    <property type="protein sequence ID" value="RWR12080.1"/>
    <property type="molecule type" value="Genomic_DNA"/>
</dbReference>
<dbReference type="RefSeq" id="WP_128269727.1">
    <property type="nucleotide sequence ID" value="NZ_SAUW01000009.1"/>
</dbReference>
<organism evidence="1 2">
    <name type="scientific">Paenirhodobacter populi</name>
    <dbReference type="NCBI Taxonomy" id="2306993"/>
    <lineage>
        <taxon>Bacteria</taxon>
        <taxon>Pseudomonadati</taxon>
        <taxon>Pseudomonadota</taxon>
        <taxon>Alphaproteobacteria</taxon>
        <taxon>Rhodobacterales</taxon>
        <taxon>Rhodobacter group</taxon>
        <taxon>Paenirhodobacter</taxon>
    </lineage>
</organism>
<dbReference type="Gene3D" id="3.90.550.10">
    <property type="entry name" value="Spore Coat Polysaccharide Biosynthesis Protein SpsA, Chain A"/>
    <property type="match status" value="1"/>
</dbReference>
<dbReference type="Pfam" id="PF13704">
    <property type="entry name" value="Glyco_tranf_2_4"/>
    <property type="match status" value="1"/>
</dbReference>
<sequence length="353" mass="40197">MDLLSDIIRRYRLRVKRRKLLWRAIKARRRLQPVCDRTAGIAPGDILLFACLRNEAARLPFFLRHYRDLGVSHFLIVDNASTDATAALLRAEPDVSLWRVGGSYRAARFGMDWINGLLMRHGSGHWCLTVDADEILILPTDRTPALPALTAWLDAQGADCMAALMLDLYPRGPLSSARCAPGADPSTVLDHYDPCGYDWEYQPRYRNISIRGGPRRRVLFADHPERAPHLHKTPLIRWHWRYAYVSSTHIALPPRLNAGFDARRGLPTGVLLHNKFLDQVIPRSRDEKLRGEHFTHAALYDDYYDRLIADPVLWHPEAATWRGWRALEAEGLISRGGWPPDPAQNVDKATATN</sequence>
<comment type="caution">
    <text evidence="1">The sequence shown here is derived from an EMBL/GenBank/DDBJ whole genome shotgun (WGS) entry which is preliminary data.</text>
</comment>
<reference evidence="1 2" key="2">
    <citation type="submission" date="2019-01" db="EMBL/GenBank/DDBJ databases">
        <authorList>
            <person name="Li Y."/>
        </authorList>
    </citation>
    <scope>NUCLEOTIDE SEQUENCE [LARGE SCALE GENOMIC DNA]</scope>
    <source>
        <strain evidence="1 2">2D-5</strain>
    </source>
</reference>
<proteinExistence type="predicted"/>
<name>A0A443IVH8_9RHOB</name>
<accession>A0A443IVH8</accession>
<evidence type="ECO:0000313" key="2">
    <source>
        <dbReference type="Proteomes" id="UP000285710"/>
    </source>
</evidence>
<dbReference type="AlphaFoldDB" id="A0A443IVH8"/>
<gene>
    <name evidence="1" type="ORF">D2T33_10370</name>
</gene>
<dbReference type="InterPro" id="IPR029044">
    <property type="entry name" value="Nucleotide-diphossugar_trans"/>
</dbReference>
<keyword evidence="1" id="KW-0808">Transferase</keyword>
<dbReference type="Proteomes" id="UP000285710">
    <property type="component" value="Unassembled WGS sequence"/>
</dbReference>
<dbReference type="SUPFAM" id="SSF53448">
    <property type="entry name" value="Nucleotide-diphospho-sugar transferases"/>
    <property type="match status" value="1"/>
</dbReference>
<evidence type="ECO:0000313" key="1">
    <source>
        <dbReference type="EMBL" id="RWR12080.1"/>
    </source>
</evidence>
<reference evidence="1 2" key="1">
    <citation type="submission" date="2019-01" db="EMBL/GenBank/DDBJ databases">
        <title>Sinorhodobacter populi sp. nov. isolated from the symptomatic bark tissue of Populus euramericana canker.</title>
        <authorList>
            <person name="Xu G."/>
        </authorList>
    </citation>
    <scope>NUCLEOTIDE SEQUENCE [LARGE SCALE GENOMIC DNA]</scope>
    <source>
        <strain evidence="1 2">2D-5</strain>
    </source>
</reference>
<protein>
    <submittedName>
        <fullName evidence="1">Glycosyltransferase family 2 protein</fullName>
    </submittedName>
</protein>
<dbReference type="GO" id="GO:0016740">
    <property type="term" value="F:transferase activity"/>
    <property type="evidence" value="ECO:0007669"/>
    <property type="project" value="UniProtKB-KW"/>
</dbReference>